<feature type="repeat" description="TPR" evidence="3">
    <location>
        <begin position="182"/>
        <end position="215"/>
    </location>
</feature>
<feature type="repeat" description="TPR" evidence="3">
    <location>
        <begin position="148"/>
        <end position="181"/>
    </location>
</feature>
<dbReference type="Gene3D" id="1.25.40.10">
    <property type="entry name" value="Tetratricopeptide repeat domain"/>
    <property type="match status" value="1"/>
</dbReference>
<dbReference type="PANTHER" id="PTHR44943">
    <property type="entry name" value="CELLULOSE SYNTHASE OPERON PROTEIN C"/>
    <property type="match status" value="1"/>
</dbReference>
<dbReference type="Pfam" id="PF13181">
    <property type="entry name" value="TPR_8"/>
    <property type="match status" value="1"/>
</dbReference>
<keyword evidence="6" id="KW-1185">Reference proteome</keyword>
<dbReference type="Pfam" id="PF13174">
    <property type="entry name" value="TPR_6"/>
    <property type="match status" value="1"/>
</dbReference>
<sequence length="265" mass="30717">MRFLLITFFLLFSVLTVTTFKTQASAAYSPQVHRLHIGDIFSFQDGEAWQTIKILDIQTEAQTQTTVHVLIYQLSESKPTLHALRTQPILTYHTPVSQTLFSSKWFYIGNTTPQKSELKSYIKYLKNNDFKKYAEVTNQKVDDLIFRANTLYTKGYALSQAAQYQQAIAAYEQAISVFPLYYEAIDKIGFAYMDMGEFEKAIKYFDRSLEVYPKGTTALYYKGMSYINLEDLENALATFKQGMEKFPEQKETFEEMYQSLSKLTL</sequence>
<feature type="chain" id="PRO_5007881410" evidence="4">
    <location>
        <begin position="27"/>
        <end position="265"/>
    </location>
</feature>
<evidence type="ECO:0000313" key="6">
    <source>
        <dbReference type="Proteomes" id="UP000076643"/>
    </source>
</evidence>
<dbReference type="SMART" id="SM00028">
    <property type="entry name" value="TPR"/>
    <property type="match status" value="3"/>
</dbReference>
<dbReference type="EMBL" id="AUYB01000121">
    <property type="protein sequence ID" value="KZN33805.1"/>
    <property type="molecule type" value="Genomic_DNA"/>
</dbReference>
<keyword evidence="4" id="KW-0732">Signal</keyword>
<protein>
    <submittedName>
        <fullName evidence="5">Uncharacterized protein</fullName>
    </submittedName>
</protein>
<dbReference type="Proteomes" id="UP000076643">
    <property type="component" value="Unassembled WGS sequence"/>
</dbReference>
<proteinExistence type="predicted"/>
<feature type="repeat" description="TPR" evidence="3">
    <location>
        <begin position="216"/>
        <end position="249"/>
    </location>
</feature>
<dbReference type="PANTHER" id="PTHR44943:SF8">
    <property type="entry name" value="TPR REPEAT-CONTAINING PROTEIN MJ0263"/>
    <property type="match status" value="1"/>
</dbReference>
<gene>
    <name evidence="5" type="ORF">N475_19740</name>
</gene>
<dbReference type="PROSITE" id="PS50005">
    <property type="entry name" value="TPR"/>
    <property type="match status" value="3"/>
</dbReference>
<evidence type="ECO:0000256" key="1">
    <source>
        <dbReference type="ARBA" id="ARBA00022737"/>
    </source>
</evidence>
<feature type="signal peptide" evidence="4">
    <location>
        <begin position="1"/>
        <end position="26"/>
    </location>
</feature>
<evidence type="ECO:0000256" key="2">
    <source>
        <dbReference type="ARBA" id="ARBA00022803"/>
    </source>
</evidence>
<dbReference type="AlphaFoldDB" id="A0A166VUQ8"/>
<name>A0A166VUQ8_9GAMM</name>
<accession>A0A166VUQ8</accession>
<evidence type="ECO:0000256" key="3">
    <source>
        <dbReference type="PROSITE-ProRule" id="PRU00339"/>
    </source>
</evidence>
<organism evidence="5 6">
    <name type="scientific">Pseudoalteromonas luteoviolacea DSM 6061</name>
    <dbReference type="NCBI Taxonomy" id="1365250"/>
    <lineage>
        <taxon>Bacteria</taxon>
        <taxon>Pseudomonadati</taxon>
        <taxon>Pseudomonadota</taxon>
        <taxon>Gammaproteobacteria</taxon>
        <taxon>Alteromonadales</taxon>
        <taxon>Pseudoalteromonadaceae</taxon>
        <taxon>Pseudoalteromonas</taxon>
    </lineage>
</organism>
<dbReference type="InterPro" id="IPR019734">
    <property type="entry name" value="TPR_rpt"/>
</dbReference>
<evidence type="ECO:0000313" key="5">
    <source>
        <dbReference type="EMBL" id="KZN33805.1"/>
    </source>
</evidence>
<dbReference type="SUPFAM" id="SSF48452">
    <property type="entry name" value="TPR-like"/>
    <property type="match status" value="1"/>
</dbReference>
<dbReference type="InterPro" id="IPR011990">
    <property type="entry name" value="TPR-like_helical_dom_sf"/>
</dbReference>
<dbReference type="PATRIC" id="fig|1365250.3.peg.3651"/>
<evidence type="ECO:0000256" key="4">
    <source>
        <dbReference type="SAM" id="SignalP"/>
    </source>
</evidence>
<keyword evidence="2 3" id="KW-0802">TPR repeat</keyword>
<dbReference type="InterPro" id="IPR051685">
    <property type="entry name" value="Ycf3/AcsC/BcsC/TPR_MFPF"/>
</dbReference>
<dbReference type="RefSeq" id="WP_063365671.1">
    <property type="nucleotide sequence ID" value="NZ_AQHB01000049.1"/>
</dbReference>
<comment type="caution">
    <text evidence="5">The sequence shown here is derived from an EMBL/GenBank/DDBJ whole genome shotgun (WGS) entry which is preliminary data.</text>
</comment>
<dbReference type="PROSITE" id="PS50293">
    <property type="entry name" value="TPR_REGION"/>
    <property type="match status" value="1"/>
</dbReference>
<dbReference type="Pfam" id="PF00515">
    <property type="entry name" value="TPR_1"/>
    <property type="match status" value="1"/>
</dbReference>
<reference evidence="5 6" key="1">
    <citation type="submission" date="2013-07" db="EMBL/GenBank/DDBJ databases">
        <title>Comparative Genomic and Metabolomic Analysis of Twelve Strains of Pseudoalteromonas luteoviolacea.</title>
        <authorList>
            <person name="Vynne N.G."/>
            <person name="Mansson M."/>
            <person name="Gram L."/>
        </authorList>
    </citation>
    <scope>NUCLEOTIDE SEQUENCE [LARGE SCALE GENOMIC DNA]</scope>
    <source>
        <strain evidence="5 6">DSM 6061</strain>
    </source>
</reference>
<keyword evidence="1" id="KW-0677">Repeat</keyword>